<dbReference type="SUPFAM" id="SSF55144">
    <property type="entry name" value="LigT-like"/>
    <property type="match status" value="1"/>
</dbReference>
<dbReference type="InterPro" id="IPR009097">
    <property type="entry name" value="Cyclic_Pdiesterase"/>
</dbReference>
<proteinExistence type="predicted"/>
<protein>
    <submittedName>
        <fullName evidence="1">2'-5' RNA ligase</fullName>
        <ecNumber evidence="1">6.5.1.-</ecNumber>
    </submittedName>
</protein>
<dbReference type="Proteomes" id="UP001179181">
    <property type="component" value="Unassembled WGS sequence"/>
</dbReference>
<keyword evidence="1" id="KW-0436">Ligase</keyword>
<dbReference type="RefSeq" id="WP_167274202.1">
    <property type="nucleotide sequence ID" value="NZ_JAASQJ010000004.1"/>
</dbReference>
<evidence type="ECO:0000313" key="2">
    <source>
        <dbReference type="Proteomes" id="UP001179181"/>
    </source>
</evidence>
<dbReference type="Gene3D" id="3.90.1140.10">
    <property type="entry name" value="Cyclic phosphodiesterase"/>
    <property type="match status" value="1"/>
</dbReference>
<gene>
    <name evidence="1" type="ORF">FHS68_004208</name>
</gene>
<reference evidence="1 2" key="1">
    <citation type="submission" date="2020-03" db="EMBL/GenBank/DDBJ databases">
        <title>Genomic Encyclopedia of Type Strains, Phase IV (KMG-IV): sequencing the most valuable type-strain genomes for metagenomic binning, comparative biology and taxonomic classification.</title>
        <authorList>
            <person name="Goeker M."/>
        </authorList>
    </citation>
    <scope>NUCLEOTIDE SEQUENCE [LARGE SCALE GENOMIC DNA]</scope>
    <source>
        <strain evidence="1 2">DSM 102865</strain>
    </source>
</reference>
<dbReference type="GO" id="GO:0016874">
    <property type="term" value="F:ligase activity"/>
    <property type="evidence" value="ECO:0007669"/>
    <property type="project" value="UniProtKB-KW"/>
</dbReference>
<name>A0ABX0UPV6_9BACT</name>
<dbReference type="EC" id="6.5.1.-" evidence="1"/>
<comment type="caution">
    <text evidence="1">The sequence shown here is derived from an EMBL/GenBank/DDBJ whole genome shotgun (WGS) entry which is preliminary data.</text>
</comment>
<keyword evidence="2" id="KW-1185">Reference proteome</keyword>
<evidence type="ECO:0000313" key="1">
    <source>
        <dbReference type="EMBL" id="NIJ55021.1"/>
    </source>
</evidence>
<dbReference type="Pfam" id="PF13563">
    <property type="entry name" value="2_5_RNA_ligase2"/>
    <property type="match status" value="1"/>
</dbReference>
<sequence>MSEYTLVISPDQRVTGLVRKLKKRLQERLGRNYGSVNSLGHITLIYFLAHDEDYPLILEEFKRVLAGLAPFKVGLSGFDAFTDRPECVFYVKPDDDSADRVLAQCKEIGTNFSKFLRRNYTDKWDIVARKSPHMTVGRDLTKLEIEECRALFTESFIESFQCNSFVIHKLNEERGQYDVIDAIPLLGHEYMVGQQMRLF</sequence>
<organism evidence="1 2">
    <name type="scientific">Dyadobacter arcticus</name>
    <dbReference type="NCBI Taxonomy" id="1078754"/>
    <lineage>
        <taxon>Bacteria</taxon>
        <taxon>Pseudomonadati</taxon>
        <taxon>Bacteroidota</taxon>
        <taxon>Cytophagia</taxon>
        <taxon>Cytophagales</taxon>
        <taxon>Spirosomataceae</taxon>
        <taxon>Dyadobacter</taxon>
    </lineage>
</organism>
<dbReference type="EMBL" id="JAASQJ010000004">
    <property type="protein sequence ID" value="NIJ55021.1"/>
    <property type="molecule type" value="Genomic_DNA"/>
</dbReference>
<accession>A0ABX0UPV6</accession>